<comment type="subcellular location">
    <subcellularLocation>
        <location evidence="1">Cell membrane</location>
        <topology evidence="1">Multi-pass membrane protein</topology>
    </subcellularLocation>
</comment>
<keyword evidence="6 8" id="KW-1133">Transmembrane helix</keyword>
<keyword evidence="3" id="KW-0813">Transport</keyword>
<feature type="transmembrane region" description="Helical" evidence="8">
    <location>
        <begin position="301"/>
        <end position="321"/>
    </location>
</feature>
<dbReference type="PANTHER" id="PTHR21716">
    <property type="entry name" value="TRANSMEMBRANE PROTEIN"/>
    <property type="match status" value="1"/>
</dbReference>
<evidence type="ECO:0000256" key="7">
    <source>
        <dbReference type="ARBA" id="ARBA00023136"/>
    </source>
</evidence>
<evidence type="ECO:0000256" key="8">
    <source>
        <dbReference type="SAM" id="Phobius"/>
    </source>
</evidence>
<feature type="transmembrane region" description="Helical" evidence="8">
    <location>
        <begin position="12"/>
        <end position="33"/>
    </location>
</feature>
<dbReference type="EMBL" id="JACYHB010000003">
    <property type="protein sequence ID" value="MBD8078461.1"/>
    <property type="molecule type" value="Genomic_DNA"/>
</dbReference>
<evidence type="ECO:0000256" key="5">
    <source>
        <dbReference type="ARBA" id="ARBA00022692"/>
    </source>
</evidence>
<name>A0A927G7Q8_9MICO</name>
<evidence type="ECO:0000256" key="3">
    <source>
        <dbReference type="ARBA" id="ARBA00022448"/>
    </source>
</evidence>
<evidence type="ECO:0000256" key="2">
    <source>
        <dbReference type="ARBA" id="ARBA00009773"/>
    </source>
</evidence>
<accession>A0A927G7Q8</accession>
<reference evidence="9" key="1">
    <citation type="journal article" date="2018" name="Curr. Microbiol.">
        <title>Cellulosimicrobium arenosum sp. nov., Isolated from Marine Sediment Sand.</title>
        <authorList>
            <person name="Oh M."/>
            <person name="Kim J.H."/>
            <person name="Yoon J.H."/>
            <person name="Schumann P."/>
            <person name="Kim W."/>
        </authorList>
    </citation>
    <scope>NUCLEOTIDE SEQUENCE</scope>
    <source>
        <strain evidence="9">KCTC 49039</strain>
    </source>
</reference>
<feature type="transmembrane region" description="Helical" evidence="8">
    <location>
        <begin position="39"/>
        <end position="57"/>
    </location>
</feature>
<dbReference type="Pfam" id="PF01594">
    <property type="entry name" value="AI-2E_transport"/>
    <property type="match status" value="1"/>
</dbReference>
<keyword evidence="10" id="KW-1185">Reference proteome</keyword>
<feature type="transmembrane region" description="Helical" evidence="8">
    <location>
        <begin position="268"/>
        <end position="289"/>
    </location>
</feature>
<evidence type="ECO:0000313" key="9">
    <source>
        <dbReference type="EMBL" id="MBD8078461.1"/>
    </source>
</evidence>
<dbReference type="RefSeq" id="WP_191828045.1">
    <property type="nucleotide sequence ID" value="NZ_JACYHB010000003.1"/>
</dbReference>
<organism evidence="9 10">
    <name type="scientific">Cellulosimicrobium arenosum</name>
    <dbReference type="NCBI Taxonomy" id="2708133"/>
    <lineage>
        <taxon>Bacteria</taxon>
        <taxon>Bacillati</taxon>
        <taxon>Actinomycetota</taxon>
        <taxon>Actinomycetes</taxon>
        <taxon>Micrococcales</taxon>
        <taxon>Promicromonosporaceae</taxon>
        <taxon>Cellulosimicrobium</taxon>
    </lineage>
</organism>
<comment type="caution">
    <text evidence="9">The sequence shown here is derived from an EMBL/GenBank/DDBJ whole genome shotgun (WGS) entry which is preliminary data.</text>
</comment>
<feature type="transmembrane region" description="Helical" evidence="8">
    <location>
        <begin position="136"/>
        <end position="169"/>
    </location>
</feature>
<feature type="transmembrane region" description="Helical" evidence="8">
    <location>
        <begin position="213"/>
        <end position="237"/>
    </location>
</feature>
<evidence type="ECO:0000256" key="6">
    <source>
        <dbReference type="ARBA" id="ARBA00022989"/>
    </source>
</evidence>
<feature type="transmembrane region" description="Helical" evidence="8">
    <location>
        <begin position="243"/>
        <end position="261"/>
    </location>
</feature>
<sequence>MPVPDADRIVRAGARAWAVVGIVVLSCIAYAAFAALSGLVVPLVLAAVLGVLLHPIVDRMQRAGVPRGVGAFAVLVGLGAILVAAVWLTVVGVLDQSEEIAERVSTGLAEVDARVDVDLSAIHVSPDALADGTSRAIGGIAGLFGSVFSSLAAFLVGTGIAVFFLYYVLADWTAIETATARYTRIGRTAGAVVLDEAATTLGRYFGALTLSSALTAVVIGAAAVLLDVPLAASIALVTFVTSYVPYIGAIFSGAFAVLIALGAEGPGAALWLLAVILLVQSVVQTLVLTKLSSDRLRLHPIVNLASTIVGAALAGLLGAMLSAPVTVMVRDAAAHSAPGSEQDAANAQDDDGA</sequence>
<keyword evidence="5 8" id="KW-0812">Transmembrane</keyword>
<feature type="transmembrane region" description="Helical" evidence="8">
    <location>
        <begin position="69"/>
        <end position="90"/>
    </location>
</feature>
<reference evidence="9" key="2">
    <citation type="submission" date="2020-09" db="EMBL/GenBank/DDBJ databases">
        <authorList>
            <person name="Yu Y."/>
        </authorList>
    </citation>
    <scope>NUCLEOTIDE SEQUENCE</scope>
    <source>
        <strain evidence="9">KCTC 49039</strain>
    </source>
</reference>
<dbReference type="Proteomes" id="UP000610846">
    <property type="component" value="Unassembled WGS sequence"/>
</dbReference>
<dbReference type="InterPro" id="IPR002549">
    <property type="entry name" value="AI-2E-like"/>
</dbReference>
<keyword evidence="7 8" id="KW-0472">Membrane</keyword>
<evidence type="ECO:0000256" key="4">
    <source>
        <dbReference type="ARBA" id="ARBA00022475"/>
    </source>
</evidence>
<protein>
    <submittedName>
        <fullName evidence="9">AI-2E family transporter</fullName>
    </submittedName>
</protein>
<evidence type="ECO:0000313" key="10">
    <source>
        <dbReference type="Proteomes" id="UP000610846"/>
    </source>
</evidence>
<comment type="similarity">
    <text evidence="2">Belongs to the autoinducer-2 exporter (AI-2E) (TC 2.A.86) family.</text>
</comment>
<gene>
    <name evidence="9" type="ORF">IF651_05235</name>
</gene>
<dbReference type="GO" id="GO:0005886">
    <property type="term" value="C:plasma membrane"/>
    <property type="evidence" value="ECO:0007669"/>
    <property type="project" value="UniProtKB-SubCell"/>
</dbReference>
<dbReference type="AlphaFoldDB" id="A0A927G7Q8"/>
<proteinExistence type="inferred from homology"/>
<evidence type="ECO:0000256" key="1">
    <source>
        <dbReference type="ARBA" id="ARBA00004651"/>
    </source>
</evidence>
<dbReference type="PANTHER" id="PTHR21716:SF53">
    <property type="entry name" value="PERMEASE PERM-RELATED"/>
    <property type="match status" value="1"/>
</dbReference>
<keyword evidence="4" id="KW-1003">Cell membrane</keyword>